<keyword evidence="2" id="KW-0472">Membrane</keyword>
<sequence>MEKNARTCILIIVGVVCVVLVVLLSISFSGVEYYQYGFPKRSSTGSVDTSKVYTAGKYAIGPDKTFKTFRAAAHVVMVDDIAIFTSDKLEVWLSCSFQYFLQPEHLALLHDTFDLQYQPILRGSGIDALKGAAPFYSTTDYIENRKMVEDALFEAIKKRLGGRCCKKGCEDSVEGCVPDCKRYDTCTIEDKGYFADVYYFQLAKVSITDDVISNNLLALTQLEDATKEGYLQEAQLVRKETEKQVNEIDNIAAEINQNATAMSELIIAKANAESRAVVENAHNMGLQLVYTELGLNSAQKASFNYLRMLRDKENVHLSVDFGSLRINTA</sequence>
<feature type="transmembrane region" description="Helical" evidence="2">
    <location>
        <begin position="7"/>
        <end position="31"/>
    </location>
</feature>
<dbReference type="RefSeq" id="XP_002735949.1">
    <property type="nucleotide sequence ID" value="XM_002735903.2"/>
</dbReference>
<evidence type="ECO:0000313" key="3">
    <source>
        <dbReference type="Proteomes" id="UP000694865"/>
    </source>
</evidence>
<keyword evidence="1" id="KW-0175">Coiled coil</keyword>
<evidence type="ECO:0000313" key="4">
    <source>
        <dbReference type="RefSeq" id="XP_002735949.1"/>
    </source>
</evidence>
<feature type="coiled-coil region" evidence="1">
    <location>
        <begin position="231"/>
        <end position="258"/>
    </location>
</feature>
<gene>
    <name evidence="4" type="primary">LOC100378672</name>
</gene>
<keyword evidence="2" id="KW-0812">Transmembrane</keyword>
<evidence type="ECO:0000256" key="2">
    <source>
        <dbReference type="SAM" id="Phobius"/>
    </source>
</evidence>
<accession>A0ABM0GRU2</accession>
<name>A0ABM0GRU2_SACKO</name>
<dbReference type="Proteomes" id="UP000694865">
    <property type="component" value="Unplaced"/>
</dbReference>
<protein>
    <submittedName>
        <fullName evidence="4">Uncharacterized protein LOC100378672</fullName>
    </submittedName>
</protein>
<proteinExistence type="predicted"/>
<organism evidence="3 4">
    <name type="scientific">Saccoglossus kowalevskii</name>
    <name type="common">Acorn worm</name>
    <dbReference type="NCBI Taxonomy" id="10224"/>
    <lineage>
        <taxon>Eukaryota</taxon>
        <taxon>Metazoa</taxon>
        <taxon>Hemichordata</taxon>
        <taxon>Enteropneusta</taxon>
        <taxon>Harrimaniidae</taxon>
        <taxon>Saccoglossus</taxon>
    </lineage>
</organism>
<keyword evidence="3" id="KW-1185">Reference proteome</keyword>
<reference evidence="4" key="1">
    <citation type="submission" date="2025-08" db="UniProtKB">
        <authorList>
            <consortium name="RefSeq"/>
        </authorList>
    </citation>
    <scope>IDENTIFICATION</scope>
    <source>
        <tissue evidence="4">Testes</tissue>
    </source>
</reference>
<keyword evidence="2" id="KW-1133">Transmembrane helix</keyword>
<dbReference type="GeneID" id="100378672"/>
<evidence type="ECO:0000256" key="1">
    <source>
        <dbReference type="SAM" id="Coils"/>
    </source>
</evidence>